<keyword evidence="6" id="KW-1185">Reference proteome</keyword>
<dbReference type="PANTHER" id="PTHR10913">
    <property type="entry name" value="FOLLISTATIN-RELATED"/>
    <property type="match status" value="1"/>
</dbReference>
<sequence>MSETRFGHCCGSAAAACGLRGGVMFSHQLELTICLLSKTRVDLFFQTIPGQEECDDNCPENYDPVCGSNGNTYSNQCWLSIASCENPDDNIVFLYKGEC</sequence>
<keyword evidence="1" id="KW-0646">Protease inhibitor</keyword>
<dbReference type="GO" id="GO:0005576">
    <property type="term" value="C:extracellular region"/>
    <property type="evidence" value="ECO:0007669"/>
    <property type="project" value="TreeGrafter"/>
</dbReference>
<dbReference type="PANTHER" id="PTHR10913:SF45">
    <property type="entry name" value="FOLLISTATIN, ISOFORM A-RELATED"/>
    <property type="match status" value="1"/>
</dbReference>
<dbReference type="InterPro" id="IPR036058">
    <property type="entry name" value="Kazal_dom_sf"/>
</dbReference>
<dbReference type="EMBL" id="CAXKWB010032615">
    <property type="protein sequence ID" value="CAL4141572.1"/>
    <property type="molecule type" value="Genomic_DNA"/>
</dbReference>
<evidence type="ECO:0000313" key="5">
    <source>
        <dbReference type="EMBL" id="CAL4141572.1"/>
    </source>
</evidence>
<dbReference type="Proteomes" id="UP001497623">
    <property type="component" value="Unassembled WGS sequence"/>
</dbReference>
<gene>
    <name evidence="5" type="ORF">MNOR_LOCUS28885</name>
</gene>
<dbReference type="CDD" id="cd00104">
    <property type="entry name" value="KAZAL_FS"/>
    <property type="match status" value="1"/>
</dbReference>
<evidence type="ECO:0000313" key="6">
    <source>
        <dbReference type="Proteomes" id="UP001497623"/>
    </source>
</evidence>
<reference evidence="5 6" key="1">
    <citation type="submission" date="2024-05" db="EMBL/GenBank/DDBJ databases">
        <authorList>
            <person name="Wallberg A."/>
        </authorList>
    </citation>
    <scope>NUCLEOTIDE SEQUENCE [LARGE SCALE GENOMIC DNA]</scope>
</reference>
<dbReference type="PROSITE" id="PS51465">
    <property type="entry name" value="KAZAL_2"/>
    <property type="match status" value="1"/>
</dbReference>
<evidence type="ECO:0000256" key="2">
    <source>
        <dbReference type="ARBA" id="ARBA00022900"/>
    </source>
</evidence>
<evidence type="ECO:0000256" key="1">
    <source>
        <dbReference type="ARBA" id="ARBA00022690"/>
    </source>
</evidence>
<accession>A0AAV2RXM6</accession>
<dbReference type="SMART" id="SM00280">
    <property type="entry name" value="KAZAL"/>
    <property type="match status" value="1"/>
</dbReference>
<dbReference type="PROSITE" id="PS51257">
    <property type="entry name" value="PROKAR_LIPOPROTEIN"/>
    <property type="match status" value="1"/>
</dbReference>
<name>A0AAV2RXM6_MEGNR</name>
<dbReference type="InterPro" id="IPR002350">
    <property type="entry name" value="Kazal_dom"/>
</dbReference>
<dbReference type="InterPro" id="IPR050653">
    <property type="entry name" value="Prot_Inhib_GrowthFact_Antg"/>
</dbReference>
<evidence type="ECO:0000256" key="3">
    <source>
        <dbReference type="ARBA" id="ARBA00023157"/>
    </source>
</evidence>
<feature type="domain" description="Kazal-like" evidence="4">
    <location>
        <begin position="48"/>
        <end position="99"/>
    </location>
</feature>
<dbReference type="AlphaFoldDB" id="A0AAV2RXM6"/>
<dbReference type="SUPFAM" id="SSF100895">
    <property type="entry name" value="Kazal-type serine protease inhibitors"/>
    <property type="match status" value="1"/>
</dbReference>
<keyword evidence="2" id="KW-0722">Serine protease inhibitor</keyword>
<evidence type="ECO:0000259" key="4">
    <source>
        <dbReference type="PROSITE" id="PS51465"/>
    </source>
</evidence>
<proteinExistence type="predicted"/>
<feature type="non-terminal residue" evidence="5">
    <location>
        <position position="99"/>
    </location>
</feature>
<dbReference type="Pfam" id="PF07648">
    <property type="entry name" value="Kazal_2"/>
    <property type="match status" value="1"/>
</dbReference>
<dbReference type="Gene3D" id="3.30.60.30">
    <property type="match status" value="1"/>
</dbReference>
<comment type="caution">
    <text evidence="5">The sequence shown here is derived from an EMBL/GenBank/DDBJ whole genome shotgun (WGS) entry which is preliminary data.</text>
</comment>
<organism evidence="5 6">
    <name type="scientific">Meganyctiphanes norvegica</name>
    <name type="common">Northern krill</name>
    <name type="synonym">Thysanopoda norvegica</name>
    <dbReference type="NCBI Taxonomy" id="48144"/>
    <lineage>
        <taxon>Eukaryota</taxon>
        <taxon>Metazoa</taxon>
        <taxon>Ecdysozoa</taxon>
        <taxon>Arthropoda</taxon>
        <taxon>Crustacea</taxon>
        <taxon>Multicrustacea</taxon>
        <taxon>Malacostraca</taxon>
        <taxon>Eumalacostraca</taxon>
        <taxon>Eucarida</taxon>
        <taxon>Euphausiacea</taxon>
        <taxon>Euphausiidae</taxon>
        <taxon>Meganyctiphanes</taxon>
    </lineage>
</organism>
<keyword evidence="3" id="KW-1015">Disulfide bond</keyword>
<protein>
    <recommendedName>
        <fullName evidence="4">Kazal-like domain-containing protein</fullName>
    </recommendedName>
</protein>